<dbReference type="InterPro" id="IPR045569">
    <property type="entry name" value="Metalloprtase-TldD/E_C"/>
</dbReference>
<name>A0A1Y6CH54_9BACT</name>
<dbReference type="STRING" id="1513793.SAMN06296036_117136"/>
<keyword evidence="2 7" id="KW-0645">Protease</keyword>
<evidence type="ECO:0000256" key="2">
    <source>
        <dbReference type="ARBA" id="ARBA00022670"/>
    </source>
</evidence>
<dbReference type="InterPro" id="IPR002510">
    <property type="entry name" value="Metalloprtase-TldD/E_N"/>
</dbReference>
<dbReference type="EMBL" id="FWZT01000017">
    <property type="protein sequence ID" value="SMF55570.1"/>
    <property type="molecule type" value="Genomic_DNA"/>
</dbReference>
<dbReference type="SUPFAM" id="SSF111283">
    <property type="entry name" value="Putative modulator of DNA gyrase, PmbA/TldD"/>
    <property type="match status" value="1"/>
</dbReference>
<evidence type="ECO:0000259" key="5">
    <source>
        <dbReference type="Pfam" id="PF01523"/>
    </source>
</evidence>
<dbReference type="RefSeq" id="WP_132321960.1">
    <property type="nucleotide sequence ID" value="NZ_FWZT01000017.1"/>
</dbReference>
<keyword evidence="3" id="KW-0378">Hydrolase</keyword>
<dbReference type="Pfam" id="PF19289">
    <property type="entry name" value="PmbA_TldD_3rd"/>
    <property type="match status" value="1"/>
</dbReference>
<comment type="similarity">
    <text evidence="1">Belongs to the peptidase U62 family.</text>
</comment>
<dbReference type="Proteomes" id="UP000192907">
    <property type="component" value="Unassembled WGS sequence"/>
</dbReference>
<dbReference type="InterPro" id="IPR036059">
    <property type="entry name" value="TldD/PmbA_sf"/>
</dbReference>
<dbReference type="GO" id="GO:0006508">
    <property type="term" value="P:proteolysis"/>
    <property type="evidence" value="ECO:0007669"/>
    <property type="project" value="UniProtKB-KW"/>
</dbReference>
<evidence type="ECO:0000259" key="6">
    <source>
        <dbReference type="Pfam" id="PF19289"/>
    </source>
</evidence>
<gene>
    <name evidence="7" type="ORF">SAMN06296036_117136</name>
</gene>
<feature type="domain" description="Metalloprotease TldD/E N-terminal" evidence="5">
    <location>
        <begin position="20"/>
        <end position="84"/>
    </location>
</feature>
<dbReference type="GO" id="GO:0005829">
    <property type="term" value="C:cytosol"/>
    <property type="evidence" value="ECO:0007669"/>
    <property type="project" value="TreeGrafter"/>
</dbReference>
<dbReference type="PANTHER" id="PTHR30624">
    <property type="entry name" value="UNCHARACTERIZED PROTEIN TLDD AND PMBA"/>
    <property type="match status" value="1"/>
</dbReference>
<reference evidence="8" key="1">
    <citation type="submission" date="2017-04" db="EMBL/GenBank/DDBJ databases">
        <authorList>
            <person name="Varghese N."/>
            <person name="Submissions S."/>
        </authorList>
    </citation>
    <scope>NUCLEOTIDE SEQUENCE [LARGE SCALE GENOMIC DNA]</scope>
    <source>
        <strain evidence="8">RKEM611</strain>
    </source>
</reference>
<keyword evidence="4" id="KW-0482">Metalloprotease</keyword>
<feature type="domain" description="Metalloprotease TldD/E C-terminal" evidence="6">
    <location>
        <begin position="231"/>
        <end position="474"/>
    </location>
</feature>
<evidence type="ECO:0000256" key="1">
    <source>
        <dbReference type="ARBA" id="ARBA00005836"/>
    </source>
</evidence>
<keyword evidence="8" id="KW-1185">Reference proteome</keyword>
<evidence type="ECO:0000313" key="8">
    <source>
        <dbReference type="Proteomes" id="UP000192907"/>
    </source>
</evidence>
<dbReference type="InterPro" id="IPR035068">
    <property type="entry name" value="TldD/PmbA_N"/>
</dbReference>
<evidence type="ECO:0000313" key="7">
    <source>
        <dbReference type="EMBL" id="SMF55570.1"/>
    </source>
</evidence>
<dbReference type="GO" id="GO:0008237">
    <property type="term" value="F:metallopeptidase activity"/>
    <property type="evidence" value="ECO:0007669"/>
    <property type="project" value="UniProtKB-KW"/>
</dbReference>
<dbReference type="AlphaFoldDB" id="A0A1Y6CH54"/>
<sequence length="478" mass="53320">MSFIKIKNLIKGLAFDVDYWSVRYIERRDEFLQVRQNVIEPPRLMDDLGIMISVYHKGGQGYAGTADLSEQGIKQAFNLAKHWAELSADHSVMPFDESIFDSASGEYKSPIKENWFEVAIKTKLDRLQAVSQRLKTHDHIVDWSCGFWAIHWDNYFLSSNGAEQFQSYQLINPEMSVTGFDQGVSETRTFGGQGICRQGGYEVLADVKFDQAAESLPRELLQLLAAPHCPTGAMDVLLEPDQMILQIHESIGHPLELDRILGDERNYAGTSFVTRDMFGTYQYGSELLNVTFDPTLSGEFASYQFDDEGSAAQKVYLIEQGILKRGLGGALSQKRSGIEGVANSRSVGWNRPPIDRMANLNLEPGTSSMSDMIGSIEYGVLMKTNCSWSIDDSRNKFQFGCEYGQVIRNGELAEVVRKPNYRGISASFWRSLSQVGNQESRDILGTPYCGKGEPNQAIAVGHASPACVFKNIEVFGGE</sequence>
<evidence type="ECO:0000256" key="4">
    <source>
        <dbReference type="ARBA" id="ARBA00023049"/>
    </source>
</evidence>
<protein>
    <submittedName>
        <fullName evidence="7">Predicted Zn-dependent protease or its inactivated homolog</fullName>
    </submittedName>
</protein>
<dbReference type="OrthoDB" id="5287787at2"/>
<dbReference type="PANTHER" id="PTHR30624:SF10">
    <property type="entry name" value="CONSERVED PROTEIN"/>
    <property type="match status" value="1"/>
</dbReference>
<proteinExistence type="inferred from homology"/>
<dbReference type="Pfam" id="PF01523">
    <property type="entry name" value="PmbA_TldD_1st"/>
    <property type="match status" value="1"/>
</dbReference>
<dbReference type="InterPro" id="IPR051463">
    <property type="entry name" value="Peptidase_U62_metallo"/>
</dbReference>
<accession>A0A1Y6CH54</accession>
<dbReference type="Gene3D" id="3.30.2290.10">
    <property type="entry name" value="PmbA/TldD superfamily"/>
    <property type="match status" value="1"/>
</dbReference>
<organism evidence="7 8">
    <name type="scientific">Pseudobacteriovorax antillogorgiicola</name>
    <dbReference type="NCBI Taxonomy" id="1513793"/>
    <lineage>
        <taxon>Bacteria</taxon>
        <taxon>Pseudomonadati</taxon>
        <taxon>Bdellovibrionota</taxon>
        <taxon>Oligoflexia</taxon>
        <taxon>Oligoflexales</taxon>
        <taxon>Pseudobacteriovoracaceae</taxon>
        <taxon>Pseudobacteriovorax</taxon>
    </lineage>
</organism>
<evidence type="ECO:0000256" key="3">
    <source>
        <dbReference type="ARBA" id="ARBA00022801"/>
    </source>
</evidence>